<dbReference type="AlphaFoldDB" id="A0A316A3T4"/>
<protein>
    <submittedName>
        <fullName evidence="7">NADH dehydrogenase subunit H</fullName>
    </submittedName>
</protein>
<comment type="caution">
    <text evidence="7">The sequence shown here is derived from an EMBL/GenBank/DDBJ whole genome shotgun (WGS) entry which is preliminary data.</text>
</comment>
<keyword evidence="8" id="KW-1185">Reference proteome</keyword>
<feature type="transmembrane region" description="Helical" evidence="6">
    <location>
        <begin position="253"/>
        <end position="271"/>
    </location>
</feature>
<proteinExistence type="inferred from homology"/>
<feature type="transmembrane region" description="Helical" evidence="6">
    <location>
        <begin position="6"/>
        <end position="32"/>
    </location>
</feature>
<name>A0A316A3T4_9ACTN</name>
<dbReference type="PANTHER" id="PTHR11432:SF3">
    <property type="entry name" value="NADH-UBIQUINONE OXIDOREDUCTASE CHAIN 1"/>
    <property type="match status" value="1"/>
</dbReference>
<feature type="transmembrane region" description="Helical" evidence="6">
    <location>
        <begin position="69"/>
        <end position="91"/>
    </location>
</feature>
<dbReference type="PANTHER" id="PTHR11432">
    <property type="entry name" value="NADH DEHYDROGENASE SUBUNIT 1"/>
    <property type="match status" value="1"/>
</dbReference>
<keyword evidence="4 6" id="KW-0472">Membrane</keyword>
<evidence type="ECO:0000256" key="2">
    <source>
        <dbReference type="ARBA" id="ARBA00022692"/>
    </source>
</evidence>
<evidence type="ECO:0000256" key="4">
    <source>
        <dbReference type="ARBA" id="ARBA00023136"/>
    </source>
</evidence>
<dbReference type="GO" id="GO:0005886">
    <property type="term" value="C:plasma membrane"/>
    <property type="evidence" value="ECO:0007669"/>
    <property type="project" value="UniProtKB-SubCell"/>
</dbReference>
<dbReference type="EMBL" id="QGDQ01000019">
    <property type="protein sequence ID" value="PWJ52551.1"/>
    <property type="molecule type" value="Genomic_DNA"/>
</dbReference>
<reference evidence="7 8" key="1">
    <citation type="submission" date="2018-03" db="EMBL/GenBank/DDBJ databases">
        <title>Genomic Encyclopedia of Archaeal and Bacterial Type Strains, Phase II (KMG-II): from individual species to whole genera.</title>
        <authorList>
            <person name="Goeker M."/>
        </authorList>
    </citation>
    <scope>NUCLEOTIDE SEQUENCE [LARGE SCALE GENOMIC DNA]</scope>
    <source>
        <strain evidence="7 8">DSM 44889</strain>
    </source>
</reference>
<evidence type="ECO:0000256" key="3">
    <source>
        <dbReference type="ARBA" id="ARBA00022989"/>
    </source>
</evidence>
<feature type="transmembrane region" description="Helical" evidence="6">
    <location>
        <begin position="173"/>
        <end position="196"/>
    </location>
</feature>
<feature type="transmembrane region" description="Helical" evidence="6">
    <location>
        <begin position="283"/>
        <end position="307"/>
    </location>
</feature>
<dbReference type="Proteomes" id="UP000245469">
    <property type="component" value="Unassembled WGS sequence"/>
</dbReference>
<sequence>MDVVGVSWVWAPAAVLLLMGVAAAGAAFSGALSAGATGQRPVAGLLAPAYEAARLMRQRRRVLLGADRPLWRGGGGTLLVAAVLMVGVVPLGNWTLADLGVGVVWVNAVDVLVWAAAWLLGWGANSAHALVGAHRYLAQALSYELPLMFALVAPAVAAGSLRVGDIVAAQSQLWFVVWMPASFALFCACVLAFSLWGPFSTGSGPDLAGGVLAELSGVDRLLVLAGRWALLAAGSAVAVALFLGGGAGPLLPAWAWSLLKTLLVMAALVVLARRLPLLRPDRLAEVGWLVGLPVALAQLLVVSLVVLGRS</sequence>
<accession>A0A316A3T4</accession>
<feature type="transmembrane region" description="Helical" evidence="6">
    <location>
        <begin position="143"/>
        <end position="161"/>
    </location>
</feature>
<evidence type="ECO:0000256" key="6">
    <source>
        <dbReference type="SAM" id="Phobius"/>
    </source>
</evidence>
<gene>
    <name evidence="7" type="ORF">BXY45_11943</name>
</gene>
<keyword evidence="5" id="KW-0520">NAD</keyword>
<comment type="similarity">
    <text evidence="5">Belongs to the complex I subunit 1 family.</text>
</comment>
<dbReference type="GO" id="GO:0009060">
    <property type="term" value="P:aerobic respiration"/>
    <property type="evidence" value="ECO:0007669"/>
    <property type="project" value="TreeGrafter"/>
</dbReference>
<comment type="subcellular location">
    <subcellularLocation>
        <location evidence="5">Cell membrane</location>
        <topology evidence="5">Multi-pass membrane protein</topology>
    </subcellularLocation>
    <subcellularLocation>
        <location evidence="1">Membrane</location>
        <topology evidence="1">Multi-pass membrane protein</topology>
    </subcellularLocation>
</comment>
<dbReference type="GO" id="GO:0003954">
    <property type="term" value="F:NADH dehydrogenase activity"/>
    <property type="evidence" value="ECO:0007669"/>
    <property type="project" value="TreeGrafter"/>
</dbReference>
<evidence type="ECO:0000313" key="8">
    <source>
        <dbReference type="Proteomes" id="UP000245469"/>
    </source>
</evidence>
<keyword evidence="2 5" id="KW-0812">Transmembrane</keyword>
<feature type="transmembrane region" description="Helical" evidence="6">
    <location>
        <begin position="228"/>
        <end position="247"/>
    </location>
</feature>
<organism evidence="7 8">
    <name type="scientific">Quadrisphaera granulorum</name>
    <dbReference type="NCBI Taxonomy" id="317664"/>
    <lineage>
        <taxon>Bacteria</taxon>
        <taxon>Bacillati</taxon>
        <taxon>Actinomycetota</taxon>
        <taxon>Actinomycetes</taxon>
        <taxon>Kineosporiales</taxon>
        <taxon>Kineosporiaceae</taxon>
        <taxon>Quadrisphaera</taxon>
    </lineage>
</organism>
<evidence type="ECO:0000313" key="7">
    <source>
        <dbReference type="EMBL" id="PWJ52551.1"/>
    </source>
</evidence>
<dbReference type="InterPro" id="IPR001694">
    <property type="entry name" value="NADH_UbQ_OxRdtase_su1/FPO"/>
</dbReference>
<evidence type="ECO:0000256" key="5">
    <source>
        <dbReference type="RuleBase" id="RU000471"/>
    </source>
</evidence>
<evidence type="ECO:0000256" key="1">
    <source>
        <dbReference type="ARBA" id="ARBA00004141"/>
    </source>
</evidence>
<keyword evidence="3 6" id="KW-1133">Transmembrane helix</keyword>
<dbReference type="Pfam" id="PF00146">
    <property type="entry name" value="NADHdh"/>
    <property type="match status" value="1"/>
</dbReference>
<feature type="transmembrane region" description="Helical" evidence="6">
    <location>
        <begin position="111"/>
        <end position="131"/>
    </location>
</feature>